<organism evidence="2 3">
    <name type="scientific">Kitasatospora purpeofusca</name>
    <dbReference type="NCBI Taxonomy" id="67352"/>
    <lineage>
        <taxon>Bacteria</taxon>
        <taxon>Bacillati</taxon>
        <taxon>Actinomycetota</taxon>
        <taxon>Actinomycetes</taxon>
        <taxon>Kitasatosporales</taxon>
        <taxon>Streptomycetaceae</taxon>
        <taxon>Kitasatospora</taxon>
    </lineage>
</organism>
<reference evidence="2" key="1">
    <citation type="submission" date="2022-10" db="EMBL/GenBank/DDBJ databases">
        <title>The complete genomes of actinobacterial strains from the NBC collection.</title>
        <authorList>
            <person name="Joergensen T.S."/>
            <person name="Alvarez Arevalo M."/>
            <person name="Sterndorff E.B."/>
            <person name="Faurdal D."/>
            <person name="Vuksanovic O."/>
            <person name="Mourched A.-S."/>
            <person name="Charusanti P."/>
            <person name="Shaw S."/>
            <person name="Blin K."/>
            <person name="Weber T."/>
        </authorList>
    </citation>
    <scope>NUCLEOTIDE SEQUENCE</scope>
    <source>
        <strain evidence="2">NBC_00222</strain>
    </source>
</reference>
<proteinExistence type="predicted"/>
<gene>
    <name evidence="2" type="ORF">OHA16_10720</name>
</gene>
<dbReference type="EMBL" id="CP108110">
    <property type="protein sequence ID" value="WUQ83403.1"/>
    <property type="molecule type" value="Genomic_DNA"/>
</dbReference>
<evidence type="ECO:0000313" key="3">
    <source>
        <dbReference type="Proteomes" id="UP001432222"/>
    </source>
</evidence>
<feature type="signal peptide" evidence="1">
    <location>
        <begin position="1"/>
        <end position="23"/>
    </location>
</feature>
<dbReference type="InterPro" id="IPR021224">
    <property type="entry name" value="DUF2690"/>
</dbReference>
<name>A0ABZ1TWR8_9ACTN</name>
<sequence>MARVAVGATLLAAALLPAAPAHAAASCKYSTCEGGDPDASGCREDEEVLQTVNGQNAAVKLMRSRACGATWAEVQVLQGSNYASAYLWSISGDGGIENAKGTIVGYEFRASYPYTAWSKMRDWHKSVRICDQYGPEDRARWFVPSPTGGDDNLGSICGLWF</sequence>
<dbReference type="PROSITE" id="PS51257">
    <property type="entry name" value="PROKAR_LIPOPROTEIN"/>
    <property type="match status" value="1"/>
</dbReference>
<evidence type="ECO:0000313" key="2">
    <source>
        <dbReference type="EMBL" id="WUQ83403.1"/>
    </source>
</evidence>
<dbReference type="Proteomes" id="UP001432222">
    <property type="component" value="Chromosome"/>
</dbReference>
<dbReference type="Pfam" id="PF10901">
    <property type="entry name" value="DUF2690"/>
    <property type="match status" value="1"/>
</dbReference>
<evidence type="ECO:0000256" key="1">
    <source>
        <dbReference type="SAM" id="SignalP"/>
    </source>
</evidence>
<keyword evidence="1" id="KW-0732">Signal</keyword>
<protein>
    <submittedName>
        <fullName evidence="2">YjfA family protein</fullName>
    </submittedName>
</protein>
<dbReference type="RefSeq" id="WP_328954430.1">
    <property type="nucleotide sequence ID" value="NZ_CP108110.1"/>
</dbReference>
<accession>A0ABZ1TWR8</accession>
<feature type="chain" id="PRO_5046684940" evidence="1">
    <location>
        <begin position="24"/>
        <end position="161"/>
    </location>
</feature>
<keyword evidence="3" id="KW-1185">Reference proteome</keyword>